<gene>
    <name evidence="1" type="ORF">IWT140_00379</name>
</gene>
<proteinExistence type="predicted"/>
<evidence type="ECO:0000313" key="2">
    <source>
        <dbReference type="Proteomes" id="UP000198430"/>
    </source>
</evidence>
<keyword evidence="2" id="KW-1185">Reference proteome</keyword>
<accession>A0A1Z5IMY4</accession>
<evidence type="ECO:0000313" key="1">
    <source>
        <dbReference type="EMBL" id="GAX02781.1"/>
    </source>
</evidence>
<dbReference type="RefSeq" id="WP_089087772.1">
    <property type="nucleotide sequence ID" value="NZ_BCMH01000002.1"/>
</dbReference>
<dbReference type="EMBL" id="BCMH01000002">
    <property type="protein sequence ID" value="GAX02781.1"/>
    <property type="molecule type" value="Genomic_DNA"/>
</dbReference>
<protein>
    <submittedName>
        <fullName evidence="1">Uncharacterized protein</fullName>
    </submittedName>
</protein>
<organism evidence="1 2">
    <name type="scientific">Secundilactobacillus pentosiphilus</name>
    <dbReference type="NCBI Taxonomy" id="1714682"/>
    <lineage>
        <taxon>Bacteria</taxon>
        <taxon>Bacillati</taxon>
        <taxon>Bacillota</taxon>
        <taxon>Bacilli</taxon>
        <taxon>Lactobacillales</taxon>
        <taxon>Lactobacillaceae</taxon>
        <taxon>Secundilactobacillus</taxon>
    </lineage>
</organism>
<dbReference type="Proteomes" id="UP000198430">
    <property type="component" value="Unassembled WGS sequence"/>
</dbReference>
<reference evidence="1 2" key="1">
    <citation type="submission" date="2015-11" db="EMBL/GenBank/DDBJ databases">
        <title>Draft genome sequences of new species of the genus Lactobacillus isolated from orchardgrass silage.</title>
        <authorList>
            <person name="Tohno M."/>
            <person name="Tanizawa Y."/>
            <person name="Arita M."/>
        </authorList>
    </citation>
    <scope>NUCLEOTIDE SEQUENCE [LARGE SCALE GENOMIC DNA]</scope>
    <source>
        <strain evidence="1 2">IWT140</strain>
    </source>
</reference>
<comment type="caution">
    <text evidence="1">The sequence shown here is derived from an EMBL/GenBank/DDBJ whole genome shotgun (WGS) entry which is preliminary data.</text>
</comment>
<sequence>MQSTLAYKIQGLGKQSPVTAFCFDHQTCYVAQTIKQDTVITKCDLGDSEAVATADKITLQNFVNVHSLALFQSAPKLDLVVCGQPIGANGQVTAPELWYVAVDADSQEDQPRIFKITHLESANITGTPLPAPVIGAVSALSSDHNELTVMVLDKAQHLQCSVYNMQQVSQMIWQMIEADKAAIEAGDFDMMANVYQSFKPTAKQLAPDTIGSIQSIAFSNGRAIYATKSYGAQQQVSKGFWLLKNGFHDQSIDGLTADTSLTGIAMFGKYVYFGVVQKSNDSYSNTIHRVEKTLWK</sequence>
<name>A0A1Z5IMY4_9LACO</name>
<dbReference type="AlphaFoldDB" id="A0A1Z5IMY4"/>